<proteinExistence type="predicted"/>
<dbReference type="GeneID" id="26305448"/>
<reference evidence="2" key="1">
    <citation type="journal article" date="2014" name="Genome Announc.">
        <title>Draft Genome Sequence of the Yeast Pseudozyma antarctica Type Strain JCM10317, a Producer of the Glycolipid Biosurfactants, Mannosylerythritol Lipids.</title>
        <authorList>
            <person name="Saika A."/>
            <person name="Koike H."/>
            <person name="Hori T."/>
            <person name="Fukuoka T."/>
            <person name="Sato S."/>
            <person name="Habe H."/>
            <person name="Kitamoto D."/>
            <person name="Morita T."/>
        </authorList>
    </citation>
    <scope>NUCLEOTIDE SEQUENCE [LARGE SCALE GENOMIC DNA]</scope>
    <source>
        <strain evidence="2">JCM 10317</strain>
    </source>
</reference>
<dbReference type="EMBL" id="DF830080">
    <property type="protein sequence ID" value="GAK66428.1"/>
    <property type="molecule type" value="Genomic_DNA"/>
</dbReference>
<dbReference type="AlphaFoldDB" id="A0A081CID2"/>
<keyword evidence="2" id="KW-1185">Reference proteome</keyword>
<dbReference type="RefSeq" id="XP_014655264.1">
    <property type="nucleotide sequence ID" value="XM_014799778.1"/>
</dbReference>
<organism evidence="1 2">
    <name type="scientific">Pseudozyma antarctica</name>
    <name type="common">Yeast</name>
    <name type="synonym">Candida antarctica</name>
    <dbReference type="NCBI Taxonomy" id="84753"/>
    <lineage>
        <taxon>Eukaryota</taxon>
        <taxon>Fungi</taxon>
        <taxon>Dikarya</taxon>
        <taxon>Basidiomycota</taxon>
        <taxon>Ustilaginomycotina</taxon>
        <taxon>Ustilaginomycetes</taxon>
        <taxon>Ustilaginales</taxon>
        <taxon>Ustilaginaceae</taxon>
        <taxon>Moesziomyces</taxon>
    </lineage>
</organism>
<sequence>MSSYTDQEYASASTAPHNVGAVAGTTRKRMHSVLRKSHFVLEPSTVAAHVFDAVPRNASFDTLRPILARLPPALQPQQPEDGGEEEGEGYGGDHSVMYTRSRLASLDDASVELWRALHSFRPLTQDYASGYAVSPPHPISPTASASECPVFASASAASLARLEAAFNWSNLTLRTEVERVWYGVLFLSLRKRGSESVSFYEADRQAHEEATRSGGLIMYWYGAPHPTTGANLATCIWTSRTAALAASRLPLHKAAAIYAAPAYERYDLVRYKLTKRAGDPHLHLSTWTRADDQAERD</sequence>
<dbReference type="Proteomes" id="UP000053758">
    <property type="component" value="Unassembled WGS sequence"/>
</dbReference>
<protein>
    <submittedName>
        <fullName evidence="1">Uncharacterized protein</fullName>
    </submittedName>
</protein>
<dbReference type="PANTHER" id="PTHR36986">
    <property type="entry name" value="UPF0643 PROTEIN PB2B2.08"/>
    <property type="match status" value="1"/>
</dbReference>
<dbReference type="OrthoDB" id="2140489at2759"/>
<accession>A0A081CID2</accession>
<evidence type="ECO:0000313" key="1">
    <source>
        <dbReference type="EMBL" id="GAK66428.1"/>
    </source>
</evidence>
<name>A0A081CID2_PSEA2</name>
<gene>
    <name evidence="1" type="ORF">PAN0_013c4650</name>
</gene>
<dbReference type="PANTHER" id="PTHR36986:SF1">
    <property type="entry name" value="UPF0643 PROTEIN PB2B2.08"/>
    <property type="match status" value="1"/>
</dbReference>
<dbReference type="HOGENOM" id="CLU_937259_0_0_1"/>
<evidence type="ECO:0000313" key="2">
    <source>
        <dbReference type="Proteomes" id="UP000053758"/>
    </source>
</evidence>